<feature type="transmembrane region" description="Helical" evidence="6">
    <location>
        <begin position="54"/>
        <end position="76"/>
    </location>
</feature>
<feature type="transmembrane region" description="Helical" evidence="6">
    <location>
        <begin position="210"/>
        <end position="234"/>
    </location>
</feature>
<keyword evidence="3 6" id="KW-0812">Transmembrane</keyword>
<organism evidence="8 9">
    <name type="scientific">Paracoccus onchidii</name>
    <dbReference type="NCBI Taxonomy" id="3017813"/>
    <lineage>
        <taxon>Bacteria</taxon>
        <taxon>Pseudomonadati</taxon>
        <taxon>Pseudomonadota</taxon>
        <taxon>Alphaproteobacteria</taxon>
        <taxon>Rhodobacterales</taxon>
        <taxon>Paracoccaceae</taxon>
        <taxon>Paracoccus</taxon>
    </lineage>
</organism>
<evidence type="ECO:0000313" key="8">
    <source>
        <dbReference type="EMBL" id="MDB6176278.1"/>
    </source>
</evidence>
<feature type="transmembrane region" description="Helical" evidence="6">
    <location>
        <begin position="97"/>
        <end position="127"/>
    </location>
</feature>
<dbReference type="Gene3D" id="1.10.3720.10">
    <property type="entry name" value="MetI-like"/>
    <property type="match status" value="1"/>
</dbReference>
<feature type="domain" description="ABC transmembrane type-1" evidence="7">
    <location>
        <begin position="50"/>
        <end position="231"/>
    </location>
</feature>
<proteinExistence type="inferred from homology"/>
<comment type="subcellular location">
    <subcellularLocation>
        <location evidence="1 6">Cell membrane</location>
        <topology evidence="1 6">Multi-pass membrane protein</topology>
    </subcellularLocation>
</comment>
<evidence type="ECO:0000256" key="4">
    <source>
        <dbReference type="ARBA" id="ARBA00022989"/>
    </source>
</evidence>
<dbReference type="CDD" id="cd06261">
    <property type="entry name" value="TM_PBP2"/>
    <property type="match status" value="1"/>
</dbReference>
<comment type="similarity">
    <text evidence="6">Belongs to the binding-protein-dependent transport system permease family.</text>
</comment>
<evidence type="ECO:0000256" key="5">
    <source>
        <dbReference type="ARBA" id="ARBA00023136"/>
    </source>
</evidence>
<evidence type="ECO:0000256" key="1">
    <source>
        <dbReference type="ARBA" id="ARBA00004651"/>
    </source>
</evidence>
<keyword evidence="5 6" id="KW-0472">Membrane</keyword>
<dbReference type="InterPro" id="IPR000515">
    <property type="entry name" value="MetI-like"/>
</dbReference>
<sequence length="245" mass="25707">MSMAILIRLAMLALLAVFLVQPEVFAPFFALFTTRGAPPIYVQSDLLSLALNHMAIVVTAVLGATVIAVGLAVLVTRPNWSEFLPLSRALANIGQTFPPIAVLALAVPAMGFGNGPTLVALFLYGLLPIFENTMTGLSNLPPTVQEAARGMGMSDRQRLWQVELPLAMPVILGGVRLSTVIAISTATIGSTVAARTLGEVIIAGLLSNNIAFILQGGLVVGAIAVLVHDGFVALERRMSRRAGQG</sequence>
<dbReference type="SUPFAM" id="SSF161098">
    <property type="entry name" value="MetI-like"/>
    <property type="match status" value="1"/>
</dbReference>
<evidence type="ECO:0000256" key="6">
    <source>
        <dbReference type="RuleBase" id="RU363032"/>
    </source>
</evidence>
<reference evidence="8" key="1">
    <citation type="submission" date="2022-12" db="EMBL/GenBank/DDBJ databases">
        <title>Paracoccus onchidii sp. nov., isolated from a marine invertebrate from the South China Sea.</title>
        <authorList>
            <person name="Xu S."/>
            <person name="Liu Z."/>
            <person name="Xu Y."/>
        </authorList>
    </citation>
    <scope>NUCLEOTIDE SEQUENCE</scope>
    <source>
        <strain evidence="8">Z330</strain>
    </source>
</reference>
<keyword evidence="4 6" id="KW-1133">Transmembrane helix</keyword>
<comment type="caution">
    <text evidence="8">The sequence shown here is derived from an EMBL/GenBank/DDBJ whole genome shotgun (WGS) entry which is preliminary data.</text>
</comment>
<dbReference type="InterPro" id="IPR051204">
    <property type="entry name" value="ABC_transp_perm/SBD"/>
</dbReference>
<dbReference type="RefSeq" id="WP_271887414.1">
    <property type="nucleotide sequence ID" value="NZ_JAQBIE010000002.1"/>
</dbReference>
<name>A0ABT4ZA92_9RHOB</name>
<keyword evidence="2 6" id="KW-0813">Transport</keyword>
<dbReference type="Proteomes" id="UP001165641">
    <property type="component" value="Unassembled WGS sequence"/>
</dbReference>
<evidence type="ECO:0000313" key="9">
    <source>
        <dbReference type="Proteomes" id="UP001165641"/>
    </source>
</evidence>
<gene>
    <name evidence="8" type="ORF">PAF17_02015</name>
</gene>
<dbReference type="PANTHER" id="PTHR30177">
    <property type="entry name" value="GLYCINE BETAINE/L-PROLINE TRANSPORT SYSTEM PERMEASE PROTEIN PROW"/>
    <property type="match status" value="1"/>
</dbReference>
<evidence type="ECO:0000256" key="3">
    <source>
        <dbReference type="ARBA" id="ARBA00022692"/>
    </source>
</evidence>
<accession>A0ABT4ZA92</accession>
<evidence type="ECO:0000256" key="2">
    <source>
        <dbReference type="ARBA" id="ARBA00022448"/>
    </source>
</evidence>
<evidence type="ECO:0000259" key="7">
    <source>
        <dbReference type="PROSITE" id="PS50928"/>
    </source>
</evidence>
<protein>
    <submittedName>
        <fullName evidence="8">ABC transporter permease</fullName>
    </submittedName>
</protein>
<keyword evidence="9" id="KW-1185">Reference proteome</keyword>
<dbReference type="EMBL" id="JAQBIE010000002">
    <property type="protein sequence ID" value="MDB6176278.1"/>
    <property type="molecule type" value="Genomic_DNA"/>
</dbReference>
<dbReference type="Pfam" id="PF00528">
    <property type="entry name" value="BPD_transp_1"/>
    <property type="match status" value="1"/>
</dbReference>
<dbReference type="PROSITE" id="PS50928">
    <property type="entry name" value="ABC_TM1"/>
    <property type="match status" value="1"/>
</dbReference>
<dbReference type="PANTHER" id="PTHR30177:SF32">
    <property type="entry name" value="GLYCINE BETAINE UPTAKE SYSTEM PERMEASE PROTEIN YEHW"/>
    <property type="match status" value="1"/>
</dbReference>
<dbReference type="InterPro" id="IPR035906">
    <property type="entry name" value="MetI-like_sf"/>
</dbReference>